<sequence>MVSRVYTVSFLGLKSEEVEVQVHIGDGLTAFFIVGLANKAVAESKERIRSAFISMGLSLPAKRITVNLAPADLSKEGSHYDLPIAVALLVEMQVIPQEEVENYVMLGELSLNSEINKVPGILPAAIWTNANNKGIVCPYKNTQEVFWSGNEDVITAKNLIEVVNHFTGKQDIPKICKKNYKVELKKYPDLQDIKGQQIAKRALEIAAAGRHNMLMIGPPGSGKSMLARRLPGIIPQMTKD</sequence>
<proteinExistence type="predicted"/>
<dbReference type="GO" id="GO:0005524">
    <property type="term" value="F:ATP binding"/>
    <property type="evidence" value="ECO:0007669"/>
    <property type="project" value="UniProtKB-KW"/>
</dbReference>
<accession>A0A3R9XS15</accession>
<dbReference type="InterPro" id="IPR020568">
    <property type="entry name" value="Ribosomal_Su5_D2-typ_SF"/>
</dbReference>
<dbReference type="Gene3D" id="3.40.50.300">
    <property type="entry name" value="P-loop containing nucleotide triphosphate hydrolases"/>
    <property type="match status" value="1"/>
</dbReference>
<reference evidence="3" key="1">
    <citation type="submission" date="2018-11" db="EMBL/GenBank/DDBJ databases">
        <title>Phylogenetic, genomic, and biogeographic characterization of a novel and ubiquitous marine invertebrate-associated Rickettsiales parasite, Candidatus Marinoinvertebrata rohwerii, gen. nov., sp. nov.</title>
        <authorList>
            <person name="Klinges J.G."/>
            <person name="Rosales S.M."/>
            <person name="Mcminds R."/>
            <person name="Shaver E.C."/>
            <person name="Shantz A."/>
            <person name="Peters E.C."/>
            <person name="Burkepile D.E."/>
            <person name="Silliman B.R."/>
            <person name="Vega Thurber R.L."/>
        </authorList>
    </citation>
    <scope>NUCLEOTIDE SEQUENCE [LARGE SCALE GENOMIC DNA]</scope>
    <source>
        <strain evidence="3">a_cerv_44</strain>
    </source>
</reference>
<dbReference type="InterPro" id="IPR045006">
    <property type="entry name" value="CHLI-like"/>
</dbReference>
<evidence type="ECO:0000259" key="1">
    <source>
        <dbReference type="Pfam" id="PF01078"/>
    </source>
</evidence>
<dbReference type="PANTHER" id="PTHR32039">
    <property type="entry name" value="MAGNESIUM-CHELATASE SUBUNIT CHLI"/>
    <property type="match status" value="1"/>
</dbReference>
<name>A0A3R9XS15_9RICK</name>
<dbReference type="Pfam" id="PF01078">
    <property type="entry name" value="Mg_chelatase"/>
    <property type="match status" value="1"/>
</dbReference>
<dbReference type="Gene3D" id="3.30.230.10">
    <property type="match status" value="1"/>
</dbReference>
<organism evidence="2 3">
    <name type="scientific">Candidatus Aquarickettsia rohweri</name>
    <dbReference type="NCBI Taxonomy" id="2602574"/>
    <lineage>
        <taxon>Bacteria</taxon>
        <taxon>Pseudomonadati</taxon>
        <taxon>Pseudomonadota</taxon>
        <taxon>Alphaproteobacteria</taxon>
        <taxon>Rickettsiales</taxon>
        <taxon>Candidatus Midichloriaceae</taxon>
        <taxon>Candidatus Aquarickettsia</taxon>
    </lineage>
</organism>
<dbReference type="EMBL" id="RXFM01000096">
    <property type="protein sequence ID" value="RST62756.1"/>
    <property type="molecule type" value="Genomic_DNA"/>
</dbReference>
<dbReference type="OrthoDB" id="9813147at2"/>
<dbReference type="SUPFAM" id="SSF54211">
    <property type="entry name" value="Ribosomal protein S5 domain 2-like"/>
    <property type="match status" value="1"/>
</dbReference>
<dbReference type="SUPFAM" id="SSF52540">
    <property type="entry name" value="P-loop containing nucleoside triphosphate hydrolases"/>
    <property type="match status" value="1"/>
</dbReference>
<dbReference type="Proteomes" id="UP000279470">
    <property type="component" value="Unassembled WGS sequence"/>
</dbReference>
<protein>
    <submittedName>
        <fullName evidence="2">ATP-binding protein</fullName>
    </submittedName>
</protein>
<keyword evidence="2" id="KW-0547">Nucleotide-binding</keyword>
<evidence type="ECO:0000313" key="2">
    <source>
        <dbReference type="EMBL" id="RST62756.1"/>
    </source>
</evidence>
<gene>
    <name evidence="2" type="ORF">EIC27_05940</name>
</gene>
<feature type="domain" description="Magnesium chelatase ChlI-like catalytic" evidence="1">
    <location>
        <begin position="189"/>
        <end position="239"/>
    </location>
</feature>
<comment type="caution">
    <text evidence="2">The sequence shown here is derived from an EMBL/GenBank/DDBJ whole genome shotgun (WGS) entry which is preliminary data.</text>
</comment>
<dbReference type="InterPro" id="IPR014721">
    <property type="entry name" value="Ribsml_uS5_D2-typ_fold_subgr"/>
</dbReference>
<dbReference type="InterPro" id="IPR000523">
    <property type="entry name" value="Mg_chelatse_chII-like_cat_dom"/>
</dbReference>
<dbReference type="InterPro" id="IPR027417">
    <property type="entry name" value="P-loop_NTPase"/>
</dbReference>
<keyword evidence="2" id="KW-0067">ATP-binding</keyword>
<dbReference type="Pfam" id="PF13541">
    <property type="entry name" value="ChlI"/>
    <property type="match status" value="1"/>
</dbReference>
<keyword evidence="3" id="KW-1185">Reference proteome</keyword>
<dbReference type="AlphaFoldDB" id="A0A3R9XS15"/>
<evidence type="ECO:0000313" key="3">
    <source>
        <dbReference type="Proteomes" id="UP000279470"/>
    </source>
</evidence>
<dbReference type="PANTHER" id="PTHR32039:SF7">
    <property type="entry name" value="COMPETENCE PROTEIN COMM"/>
    <property type="match status" value="1"/>
</dbReference>